<organism evidence="1 2">
    <name type="scientific">Candidatus Methylacidiphilum fumarolicum</name>
    <dbReference type="NCBI Taxonomy" id="591154"/>
    <lineage>
        <taxon>Bacteria</taxon>
        <taxon>Pseudomonadati</taxon>
        <taxon>Verrucomicrobiota</taxon>
        <taxon>Methylacidiphilae</taxon>
        <taxon>Methylacidiphilales</taxon>
        <taxon>Methylacidiphilaceae</taxon>
        <taxon>Methylacidiphilum (ex Ratnadevi et al. 2023)</taxon>
    </lineage>
</organism>
<keyword evidence="2" id="KW-1185">Reference proteome</keyword>
<dbReference type="EMBL" id="OX458932">
    <property type="protein sequence ID" value="CAI9085744.1"/>
    <property type="molecule type" value="Genomic_DNA"/>
</dbReference>
<accession>A0ABM9IDH8</accession>
<sequence length="308" mass="34000">MNNPQIHLSATKGMPLSSLLYGRFLSPSFREISILDQSSPNVDENTFKEMPAVLPNVLGLGAGYGAYAQFSKNQTNYPDKIVEEIKKEPFSFVPLEKENVKNSGSIIATGNEGKTQQLKAMEQLQNKERMNKPDSFFLRVVKTITRLGGPKYAALLGAEIAGPGVYRSMQSLAHGKIDEAMFNMSEAAIKGASAVGIGKIGEKLGENVLGGIPLIGKPMGGWLGWVVGSSMGERIGEKVEKIVENLKAPTEKIENISNSERFYTKLQNYQHPINRDFYLPEYFSSVPNSNFQTRSLLSYVNKKEEIAR</sequence>
<evidence type="ECO:0000313" key="2">
    <source>
        <dbReference type="Proteomes" id="UP001161497"/>
    </source>
</evidence>
<protein>
    <submittedName>
        <fullName evidence="1">Uncharacterized protein</fullName>
    </submittedName>
</protein>
<proteinExistence type="predicted"/>
<gene>
    <name evidence="1" type="ORF">MFUM_1396</name>
</gene>
<evidence type="ECO:0000313" key="1">
    <source>
        <dbReference type="EMBL" id="CAI9085744.1"/>
    </source>
</evidence>
<name>A0ABM9IDH8_9BACT</name>
<reference evidence="1" key="1">
    <citation type="submission" date="2023-03" db="EMBL/GenBank/DDBJ databases">
        <authorList>
            <person name="Cremers G."/>
            <person name="Picone N."/>
        </authorList>
    </citation>
    <scope>NUCLEOTIDE SEQUENCE</scope>
    <source>
        <strain evidence="1">Sample_alias</strain>
    </source>
</reference>
<dbReference type="RefSeq" id="WP_009061444.1">
    <property type="nucleotide sequence ID" value="NZ_JAHXRZ010000011.1"/>
</dbReference>
<dbReference type="Proteomes" id="UP001161497">
    <property type="component" value="Chromosome"/>
</dbReference>